<evidence type="ECO:0008006" key="3">
    <source>
        <dbReference type="Google" id="ProtNLM"/>
    </source>
</evidence>
<dbReference type="EMBL" id="JBHSMD010000003">
    <property type="protein sequence ID" value="MFC5493523.1"/>
    <property type="molecule type" value="Genomic_DNA"/>
</dbReference>
<dbReference type="Proteomes" id="UP001595956">
    <property type="component" value="Unassembled WGS sequence"/>
</dbReference>
<accession>A0ABW0N2N7</accession>
<evidence type="ECO:0000313" key="1">
    <source>
        <dbReference type="EMBL" id="MFC5493523.1"/>
    </source>
</evidence>
<evidence type="ECO:0000313" key="2">
    <source>
        <dbReference type="Proteomes" id="UP001595956"/>
    </source>
</evidence>
<sequence>MAKTMVPDGLPVLSRGKHRTPRSGACFMEMASVLAGEKWSDQPQCTHPLLGGLARLVNDSISDTGRRELVEHIPSVVGVRGEGLGWEVSLVAAVAVEAILDVPEERQRALASGLIRCEELAVALGPGQVHGVDAMRQALADVPLAVRWSRRYLTPGPITSNQFRRNTAPTMIRCSVLGIATGASADPDARLRDLLVTGIDAARRGSEPSVRAPHAEVLRG</sequence>
<dbReference type="RefSeq" id="WP_345172802.1">
    <property type="nucleotide sequence ID" value="NZ_BAABFQ010000004.1"/>
</dbReference>
<organism evidence="1 2">
    <name type="scientific">Nocardioides caricicola</name>
    <dbReference type="NCBI Taxonomy" id="634770"/>
    <lineage>
        <taxon>Bacteria</taxon>
        <taxon>Bacillati</taxon>
        <taxon>Actinomycetota</taxon>
        <taxon>Actinomycetes</taxon>
        <taxon>Propionibacteriales</taxon>
        <taxon>Nocardioidaceae</taxon>
        <taxon>Nocardioides</taxon>
    </lineage>
</organism>
<proteinExistence type="predicted"/>
<comment type="caution">
    <text evidence="1">The sequence shown here is derived from an EMBL/GenBank/DDBJ whole genome shotgun (WGS) entry which is preliminary data.</text>
</comment>
<keyword evidence="2" id="KW-1185">Reference proteome</keyword>
<name>A0ABW0N2N7_9ACTN</name>
<protein>
    <recommendedName>
        <fullName evidence="3">DUF222 domain-containing protein</fullName>
    </recommendedName>
</protein>
<gene>
    <name evidence="1" type="ORF">ACFPKY_10440</name>
</gene>
<reference evidence="2" key="1">
    <citation type="journal article" date="2019" name="Int. J. Syst. Evol. Microbiol.">
        <title>The Global Catalogue of Microorganisms (GCM) 10K type strain sequencing project: providing services to taxonomists for standard genome sequencing and annotation.</title>
        <authorList>
            <consortium name="The Broad Institute Genomics Platform"/>
            <consortium name="The Broad Institute Genome Sequencing Center for Infectious Disease"/>
            <person name="Wu L."/>
            <person name="Ma J."/>
        </authorList>
    </citation>
    <scope>NUCLEOTIDE SEQUENCE [LARGE SCALE GENOMIC DNA]</scope>
    <source>
        <strain evidence="2">KACC 13778</strain>
    </source>
</reference>